<evidence type="ECO:0000313" key="3">
    <source>
        <dbReference type="EMBL" id="TRL36355.1"/>
    </source>
</evidence>
<keyword evidence="2" id="KW-0472">Membrane</keyword>
<name>A0A549T397_9HYPH</name>
<organism evidence="3 4">
    <name type="scientific">Rhizobium straminoryzae</name>
    <dbReference type="NCBI Taxonomy" id="1387186"/>
    <lineage>
        <taxon>Bacteria</taxon>
        <taxon>Pseudomonadati</taxon>
        <taxon>Pseudomonadota</taxon>
        <taxon>Alphaproteobacteria</taxon>
        <taxon>Hyphomicrobiales</taxon>
        <taxon>Rhizobiaceae</taxon>
        <taxon>Rhizobium/Agrobacterium group</taxon>
        <taxon>Rhizobium</taxon>
    </lineage>
</organism>
<dbReference type="AlphaFoldDB" id="A0A549T397"/>
<accession>A0A549T397</accession>
<keyword evidence="2" id="KW-1133">Transmembrane helix</keyword>
<reference evidence="3 4" key="1">
    <citation type="submission" date="2019-07" db="EMBL/GenBank/DDBJ databases">
        <title>Ln-dependent methylotrophs.</title>
        <authorList>
            <person name="Tani A."/>
        </authorList>
    </citation>
    <scope>NUCLEOTIDE SEQUENCE [LARGE SCALE GENOMIC DNA]</scope>
    <source>
        <strain evidence="3 4">SM12</strain>
    </source>
</reference>
<feature type="region of interest" description="Disordered" evidence="1">
    <location>
        <begin position="69"/>
        <end position="98"/>
    </location>
</feature>
<evidence type="ECO:0000256" key="1">
    <source>
        <dbReference type="SAM" id="MobiDB-lite"/>
    </source>
</evidence>
<evidence type="ECO:0000256" key="2">
    <source>
        <dbReference type="SAM" id="Phobius"/>
    </source>
</evidence>
<feature type="transmembrane region" description="Helical" evidence="2">
    <location>
        <begin position="45"/>
        <end position="63"/>
    </location>
</feature>
<keyword evidence="2" id="KW-0812">Transmembrane</keyword>
<feature type="region of interest" description="Disordered" evidence="1">
    <location>
        <begin position="1"/>
        <end position="42"/>
    </location>
</feature>
<protein>
    <submittedName>
        <fullName evidence="3">Uncharacterized protein</fullName>
    </submittedName>
</protein>
<evidence type="ECO:0000313" key="4">
    <source>
        <dbReference type="Proteomes" id="UP000316801"/>
    </source>
</evidence>
<dbReference type="EMBL" id="VJMG01000055">
    <property type="protein sequence ID" value="TRL36355.1"/>
    <property type="molecule type" value="Genomic_DNA"/>
</dbReference>
<dbReference type="Proteomes" id="UP000316801">
    <property type="component" value="Unassembled WGS sequence"/>
</dbReference>
<proteinExistence type="predicted"/>
<comment type="caution">
    <text evidence="3">The sequence shown here is derived from an EMBL/GenBank/DDBJ whole genome shotgun (WGS) entry which is preliminary data.</text>
</comment>
<dbReference type="RefSeq" id="WP_143126607.1">
    <property type="nucleotide sequence ID" value="NZ_VJMG01000055.1"/>
</dbReference>
<feature type="compositionally biased region" description="Low complexity" evidence="1">
    <location>
        <begin position="71"/>
        <end position="82"/>
    </location>
</feature>
<gene>
    <name evidence="3" type="ORF">FNA46_18075</name>
</gene>
<feature type="compositionally biased region" description="Basic and acidic residues" evidence="1">
    <location>
        <begin position="1"/>
        <end position="17"/>
    </location>
</feature>
<sequence>MSDRNETDRRPFPRENDVASVTPSAAPEAPLSATEARQGRRGMPVMVVLGASLVLAMLAWGGVEWWAQTNEPPAEQTATPPAGDNTPVNPDARPPSTP</sequence>
<keyword evidence="4" id="KW-1185">Reference proteome</keyword>